<evidence type="ECO:0000313" key="5">
    <source>
        <dbReference type="EMBL" id="RVU55536.1"/>
    </source>
</evidence>
<keyword evidence="2" id="KW-0547">Nucleotide-binding</keyword>
<dbReference type="GO" id="GO:0016887">
    <property type="term" value="F:ATP hydrolysis activity"/>
    <property type="evidence" value="ECO:0007669"/>
    <property type="project" value="InterPro"/>
</dbReference>
<evidence type="ECO:0000256" key="3">
    <source>
        <dbReference type="ARBA" id="ARBA00022840"/>
    </source>
</evidence>
<sequence>MNIAVKNLKKSFDGQLLFENLSFELKDGDVLGILGKSGKGKTTLINILLGLEKSDEGEVTYSEEPCFSVVFQENLLFEEKTVYENVKFVCDSKEMILKLLNEIGLGDYLNSKVSILSGGMKRKLSLVRAAAKEGNIFITDEAIREVDSVNKNKMVEFLMEHRGNNPLIYITHDEEDLKLIGANKIIRLKD</sequence>
<accession>A0A437S8V6</accession>
<dbReference type="Pfam" id="PF00005">
    <property type="entry name" value="ABC_tran"/>
    <property type="match status" value="1"/>
</dbReference>
<dbReference type="PANTHER" id="PTHR42781:SF4">
    <property type="entry name" value="SPERMIDINE_PUTRESCINE IMPORT ATP-BINDING PROTEIN POTA"/>
    <property type="match status" value="1"/>
</dbReference>
<dbReference type="AlphaFoldDB" id="A0A437S8V6"/>
<evidence type="ECO:0000256" key="1">
    <source>
        <dbReference type="ARBA" id="ARBA00022448"/>
    </source>
</evidence>
<keyword evidence="1" id="KW-0813">Transport</keyword>
<dbReference type="SMART" id="SM00382">
    <property type="entry name" value="AAA"/>
    <property type="match status" value="1"/>
</dbReference>
<gene>
    <name evidence="5" type="ORF">EF514_02065</name>
</gene>
<dbReference type="InterPro" id="IPR003593">
    <property type="entry name" value="AAA+_ATPase"/>
</dbReference>
<dbReference type="PROSITE" id="PS00211">
    <property type="entry name" value="ABC_TRANSPORTER_1"/>
    <property type="match status" value="1"/>
</dbReference>
<dbReference type="PROSITE" id="PS50893">
    <property type="entry name" value="ABC_TRANSPORTER_2"/>
    <property type="match status" value="1"/>
</dbReference>
<dbReference type="InterPro" id="IPR050093">
    <property type="entry name" value="ABC_SmlMolc_Importer"/>
</dbReference>
<dbReference type="InterPro" id="IPR003439">
    <property type="entry name" value="ABC_transporter-like_ATP-bd"/>
</dbReference>
<protein>
    <submittedName>
        <fullName evidence="5">ABC transporter ATP-binding protein</fullName>
    </submittedName>
</protein>
<feature type="domain" description="ABC transporter" evidence="4">
    <location>
        <begin position="3"/>
        <end position="189"/>
    </location>
</feature>
<dbReference type="RefSeq" id="WP_127723314.1">
    <property type="nucleotide sequence ID" value="NZ_RLIH01000002.1"/>
</dbReference>
<evidence type="ECO:0000313" key="6">
    <source>
        <dbReference type="Proteomes" id="UP000288812"/>
    </source>
</evidence>
<keyword evidence="3 5" id="KW-0067">ATP-binding</keyword>
<organism evidence="5 6">
    <name type="scientific">Anaerosphaera multitolerans</name>
    <dbReference type="NCBI Taxonomy" id="2487351"/>
    <lineage>
        <taxon>Bacteria</taxon>
        <taxon>Bacillati</taxon>
        <taxon>Bacillota</taxon>
        <taxon>Tissierellia</taxon>
        <taxon>Tissierellales</taxon>
        <taxon>Peptoniphilaceae</taxon>
        <taxon>Anaerosphaera</taxon>
    </lineage>
</organism>
<proteinExistence type="predicted"/>
<evidence type="ECO:0000259" key="4">
    <source>
        <dbReference type="PROSITE" id="PS50893"/>
    </source>
</evidence>
<dbReference type="EMBL" id="RLIH01000002">
    <property type="protein sequence ID" value="RVU55536.1"/>
    <property type="molecule type" value="Genomic_DNA"/>
</dbReference>
<keyword evidence="6" id="KW-1185">Reference proteome</keyword>
<dbReference type="GO" id="GO:0005524">
    <property type="term" value="F:ATP binding"/>
    <property type="evidence" value="ECO:0007669"/>
    <property type="project" value="UniProtKB-KW"/>
</dbReference>
<dbReference type="SUPFAM" id="SSF52540">
    <property type="entry name" value="P-loop containing nucleoside triphosphate hydrolases"/>
    <property type="match status" value="1"/>
</dbReference>
<dbReference type="Proteomes" id="UP000288812">
    <property type="component" value="Unassembled WGS sequence"/>
</dbReference>
<dbReference type="OrthoDB" id="9801958at2"/>
<comment type="caution">
    <text evidence="5">The sequence shown here is derived from an EMBL/GenBank/DDBJ whole genome shotgun (WGS) entry which is preliminary data.</text>
</comment>
<dbReference type="InterPro" id="IPR027417">
    <property type="entry name" value="P-loop_NTPase"/>
</dbReference>
<reference evidence="5 6" key="1">
    <citation type="submission" date="2018-11" db="EMBL/GenBank/DDBJ databases">
        <title>Genome sequencing and assembly of Anaerosphaera sp. nov., GS7-6-2.</title>
        <authorList>
            <person name="Rettenmaier R."/>
            <person name="Liebl W."/>
            <person name="Zverlov V."/>
        </authorList>
    </citation>
    <scope>NUCLEOTIDE SEQUENCE [LARGE SCALE GENOMIC DNA]</scope>
    <source>
        <strain evidence="5 6">GS7-6-2</strain>
    </source>
</reference>
<dbReference type="InterPro" id="IPR017871">
    <property type="entry name" value="ABC_transporter-like_CS"/>
</dbReference>
<evidence type="ECO:0000256" key="2">
    <source>
        <dbReference type="ARBA" id="ARBA00022741"/>
    </source>
</evidence>
<dbReference type="Gene3D" id="3.40.50.300">
    <property type="entry name" value="P-loop containing nucleotide triphosphate hydrolases"/>
    <property type="match status" value="1"/>
</dbReference>
<dbReference type="PANTHER" id="PTHR42781">
    <property type="entry name" value="SPERMIDINE/PUTRESCINE IMPORT ATP-BINDING PROTEIN POTA"/>
    <property type="match status" value="1"/>
</dbReference>
<name>A0A437S8V6_9FIRM</name>